<dbReference type="AlphaFoldDB" id="A0A9X3X8H2"/>
<protein>
    <submittedName>
        <fullName evidence="2">Winged helix-turn-helix transcriptional regulator</fullName>
    </submittedName>
</protein>
<dbReference type="InterPro" id="IPR000835">
    <property type="entry name" value="HTH_MarR-typ"/>
</dbReference>
<dbReference type="SUPFAM" id="SSF46785">
    <property type="entry name" value="Winged helix' DNA-binding domain"/>
    <property type="match status" value="1"/>
</dbReference>
<dbReference type="PANTHER" id="PTHR33164">
    <property type="entry name" value="TRANSCRIPTIONAL REGULATOR, MARR FAMILY"/>
    <property type="match status" value="1"/>
</dbReference>
<evidence type="ECO:0000313" key="2">
    <source>
        <dbReference type="EMBL" id="MDC3983311.1"/>
    </source>
</evidence>
<dbReference type="Gene3D" id="1.10.10.10">
    <property type="entry name" value="Winged helix-like DNA-binding domain superfamily/Winged helix DNA-binding domain"/>
    <property type="match status" value="1"/>
</dbReference>
<dbReference type="InterPro" id="IPR039422">
    <property type="entry name" value="MarR/SlyA-like"/>
</dbReference>
<name>A0A9X3X8H2_9BACT</name>
<accession>A0A9X3X8H2</accession>
<comment type="caution">
    <text evidence="2">The sequence shown here is derived from an EMBL/GenBank/DDBJ whole genome shotgun (WGS) entry which is preliminary data.</text>
</comment>
<keyword evidence="3" id="KW-1185">Reference proteome</keyword>
<sequence length="173" mass="18002">MGSHESEPEAARDTEVTAALDALRHVVRALRLSSTAVEKAHGVSGAQLFVLGELASGKSFSIAELATRTATDPSSVSVVVGRLVERGLAARRASPDDARRAEIAITPAGSDLLREAPAPIQRKLIAAVAEMPEDERAALTRGLGRVAAALGASDGPAPMFFEGEPASRRSRKA</sequence>
<evidence type="ECO:0000259" key="1">
    <source>
        <dbReference type="PROSITE" id="PS50995"/>
    </source>
</evidence>
<dbReference type="GO" id="GO:0006950">
    <property type="term" value="P:response to stress"/>
    <property type="evidence" value="ECO:0007669"/>
    <property type="project" value="TreeGrafter"/>
</dbReference>
<dbReference type="Proteomes" id="UP001151081">
    <property type="component" value="Unassembled WGS sequence"/>
</dbReference>
<dbReference type="RefSeq" id="WP_272423574.1">
    <property type="nucleotide sequence ID" value="NZ_JAGTJJ010000013.1"/>
</dbReference>
<dbReference type="SMART" id="SM00347">
    <property type="entry name" value="HTH_MARR"/>
    <property type="match status" value="1"/>
</dbReference>
<dbReference type="GO" id="GO:0003700">
    <property type="term" value="F:DNA-binding transcription factor activity"/>
    <property type="evidence" value="ECO:0007669"/>
    <property type="project" value="InterPro"/>
</dbReference>
<dbReference type="PROSITE" id="PS50995">
    <property type="entry name" value="HTH_MARR_2"/>
    <property type="match status" value="1"/>
</dbReference>
<reference evidence="2 3" key="1">
    <citation type="submission" date="2021-04" db="EMBL/GenBank/DDBJ databases">
        <title>Genome analysis of Polyangium sp.</title>
        <authorList>
            <person name="Li Y."/>
            <person name="Wang J."/>
        </authorList>
    </citation>
    <scope>NUCLEOTIDE SEQUENCE [LARGE SCALE GENOMIC DNA]</scope>
    <source>
        <strain evidence="2 3">SDU14</strain>
    </source>
</reference>
<dbReference type="EMBL" id="JAGTJJ010000013">
    <property type="protein sequence ID" value="MDC3983311.1"/>
    <property type="molecule type" value="Genomic_DNA"/>
</dbReference>
<dbReference type="Pfam" id="PF12802">
    <property type="entry name" value="MarR_2"/>
    <property type="match status" value="1"/>
</dbReference>
<dbReference type="PANTHER" id="PTHR33164:SF43">
    <property type="entry name" value="HTH-TYPE TRANSCRIPTIONAL REPRESSOR YETL"/>
    <property type="match status" value="1"/>
</dbReference>
<proteinExistence type="predicted"/>
<dbReference type="InterPro" id="IPR036388">
    <property type="entry name" value="WH-like_DNA-bd_sf"/>
</dbReference>
<evidence type="ECO:0000313" key="3">
    <source>
        <dbReference type="Proteomes" id="UP001151081"/>
    </source>
</evidence>
<feature type="domain" description="HTH marR-type" evidence="1">
    <location>
        <begin position="16"/>
        <end position="148"/>
    </location>
</feature>
<gene>
    <name evidence="2" type="ORF">KEG57_22560</name>
</gene>
<dbReference type="InterPro" id="IPR036390">
    <property type="entry name" value="WH_DNA-bd_sf"/>
</dbReference>
<organism evidence="2 3">
    <name type="scientific">Polyangium jinanense</name>
    <dbReference type="NCBI Taxonomy" id="2829994"/>
    <lineage>
        <taxon>Bacteria</taxon>
        <taxon>Pseudomonadati</taxon>
        <taxon>Myxococcota</taxon>
        <taxon>Polyangia</taxon>
        <taxon>Polyangiales</taxon>
        <taxon>Polyangiaceae</taxon>
        <taxon>Polyangium</taxon>
    </lineage>
</organism>